<accession>A0A414SBX0</accession>
<dbReference type="InterPro" id="IPR052899">
    <property type="entry name" value="Class-I_DAHP_synthase"/>
</dbReference>
<evidence type="ECO:0000259" key="2">
    <source>
        <dbReference type="Pfam" id="PF00793"/>
    </source>
</evidence>
<dbReference type="PANTHER" id="PTHR43018:SF1">
    <property type="entry name" value="PROTEIN AROA(G)"/>
    <property type="match status" value="1"/>
</dbReference>
<dbReference type="PANTHER" id="PTHR43018">
    <property type="entry name" value="PHOSPHO-2-DEHYDRO-3-DEOXYHEPTONATE ALDOLASE"/>
    <property type="match status" value="1"/>
</dbReference>
<evidence type="ECO:0000313" key="4">
    <source>
        <dbReference type="Proteomes" id="UP000285697"/>
    </source>
</evidence>
<gene>
    <name evidence="3" type="primary">aroF</name>
    <name evidence="3" type="ORF">DW270_13155</name>
</gene>
<dbReference type="InterPro" id="IPR013785">
    <property type="entry name" value="Aldolase_TIM"/>
</dbReference>
<organism evidence="3 4">
    <name type="scientific">Mediterraneibacter gnavus</name>
    <name type="common">Ruminococcus gnavus</name>
    <dbReference type="NCBI Taxonomy" id="33038"/>
    <lineage>
        <taxon>Bacteria</taxon>
        <taxon>Bacillati</taxon>
        <taxon>Bacillota</taxon>
        <taxon>Clostridia</taxon>
        <taxon>Lachnospirales</taxon>
        <taxon>Lachnospiraceae</taxon>
        <taxon>Mediterraneibacter</taxon>
    </lineage>
</organism>
<protein>
    <submittedName>
        <fullName evidence="3">3-deoxy-7-phosphoheptulonate synthase</fullName>
        <ecNumber evidence="3">2.5.1.54</ecNumber>
    </submittedName>
</protein>
<dbReference type="EC" id="2.5.1.54" evidence="3"/>
<dbReference type="NCBIfam" id="NF009239">
    <property type="entry name" value="PRK12595.1"/>
    <property type="match status" value="1"/>
</dbReference>
<dbReference type="InterPro" id="IPR006268">
    <property type="entry name" value="DAHP_syn_2"/>
</dbReference>
<comment type="caution">
    <text evidence="3">The sequence shown here is derived from an EMBL/GenBank/DDBJ whole genome shotgun (WGS) entry which is preliminary data.</text>
</comment>
<dbReference type="Proteomes" id="UP000285697">
    <property type="component" value="Unassembled WGS sequence"/>
</dbReference>
<dbReference type="GO" id="GO:0009073">
    <property type="term" value="P:aromatic amino acid family biosynthetic process"/>
    <property type="evidence" value="ECO:0007669"/>
    <property type="project" value="InterPro"/>
</dbReference>
<dbReference type="AlphaFoldDB" id="A0A414SBX0"/>
<proteinExistence type="predicted"/>
<name>A0A414SBX0_MEDGN</name>
<dbReference type="GO" id="GO:0016832">
    <property type="term" value="F:aldehyde-lyase activity"/>
    <property type="evidence" value="ECO:0007669"/>
    <property type="project" value="InterPro"/>
</dbReference>
<dbReference type="SUPFAM" id="SSF51569">
    <property type="entry name" value="Aldolase"/>
    <property type="match status" value="1"/>
</dbReference>
<evidence type="ECO:0000313" key="3">
    <source>
        <dbReference type="EMBL" id="RHG16560.1"/>
    </source>
</evidence>
<sequence>MLMDLNNCQLKVMQENFLNFYEQIGNNNKISPNIIAGPCAMESYEQMESIIRFLVQRNITNIRVGIYKPRTSPYDFQGLENDGVEIIKQLKGMYSIKVISEIVSPQHIDKMKEVVDMFQVGARNMSNYELLKELGKVDIPVLLKRGISATIDEFLYAAEYIIVNGNSKISLCERGIRTFETQTRNTLDIACIALIKKYTQIPIIVDVSHSLGRKDIINQIGQALLALGVDGIMVEVHPKPQYALSDSRQQLNFSEFDCFIKNLTNNIENVERVI</sequence>
<dbReference type="NCBIfam" id="TIGR01361">
    <property type="entry name" value="DAHP_synth_Bsub"/>
    <property type="match status" value="1"/>
</dbReference>
<keyword evidence="1 3" id="KW-0808">Transferase</keyword>
<feature type="domain" description="DAHP synthetase I/KDSA" evidence="2">
    <location>
        <begin position="23"/>
        <end position="267"/>
    </location>
</feature>
<reference evidence="3 4" key="1">
    <citation type="submission" date="2018-08" db="EMBL/GenBank/DDBJ databases">
        <title>A genome reference for cultivated species of the human gut microbiota.</title>
        <authorList>
            <person name="Zou Y."/>
            <person name="Xue W."/>
            <person name="Luo G."/>
        </authorList>
    </citation>
    <scope>NUCLEOTIDE SEQUENCE [LARGE SCALE GENOMIC DNA]</scope>
    <source>
        <strain evidence="3 4">AM22-7AC</strain>
    </source>
</reference>
<dbReference type="InterPro" id="IPR006218">
    <property type="entry name" value="DAHP1/KDSA"/>
</dbReference>
<dbReference type="GO" id="GO:0003849">
    <property type="term" value="F:3-deoxy-7-phosphoheptulonate synthase activity"/>
    <property type="evidence" value="ECO:0007669"/>
    <property type="project" value="UniProtKB-EC"/>
</dbReference>
<dbReference type="Gene3D" id="3.20.20.70">
    <property type="entry name" value="Aldolase class I"/>
    <property type="match status" value="1"/>
</dbReference>
<evidence type="ECO:0000256" key="1">
    <source>
        <dbReference type="ARBA" id="ARBA00022679"/>
    </source>
</evidence>
<dbReference type="Pfam" id="PF00793">
    <property type="entry name" value="DAHP_synth_1"/>
    <property type="match status" value="1"/>
</dbReference>
<dbReference type="EMBL" id="QRIA01000021">
    <property type="protein sequence ID" value="RHG16560.1"/>
    <property type="molecule type" value="Genomic_DNA"/>
</dbReference>